<proteinExistence type="predicted"/>
<dbReference type="Proteomes" id="UP000250166">
    <property type="component" value="Unassembled WGS sequence"/>
</dbReference>
<protein>
    <submittedName>
        <fullName evidence="1">Uncharacterized protein</fullName>
    </submittedName>
</protein>
<sequence length="63" mass="7408">MTLIIENADDKILTILNTLKALKPELTIRQDNKKSDFELVSDELMRDLEKPENYAVFERLKDK</sequence>
<evidence type="ECO:0000313" key="2">
    <source>
        <dbReference type="Proteomes" id="UP000250166"/>
    </source>
</evidence>
<dbReference type="RefSeq" id="WP_023946313.1">
    <property type="nucleotide sequence ID" value="NZ_JAERIV010000006.1"/>
</dbReference>
<organism evidence="1 2">
    <name type="scientific">Helicobacter fennelliae</name>
    <dbReference type="NCBI Taxonomy" id="215"/>
    <lineage>
        <taxon>Bacteria</taxon>
        <taxon>Pseudomonadati</taxon>
        <taxon>Campylobacterota</taxon>
        <taxon>Epsilonproteobacteria</taxon>
        <taxon>Campylobacterales</taxon>
        <taxon>Helicobacteraceae</taxon>
        <taxon>Helicobacter</taxon>
    </lineage>
</organism>
<evidence type="ECO:0000313" key="1">
    <source>
        <dbReference type="EMBL" id="SQB98147.1"/>
    </source>
</evidence>
<name>A0A2X3B8S6_9HELI</name>
<reference evidence="1 2" key="1">
    <citation type="submission" date="2018-06" db="EMBL/GenBank/DDBJ databases">
        <authorList>
            <consortium name="Pathogen Informatics"/>
            <person name="Doyle S."/>
        </authorList>
    </citation>
    <scope>NUCLEOTIDE SEQUENCE [LARGE SCALE GENOMIC DNA]</scope>
    <source>
        <strain evidence="1 2">NCTC13102</strain>
    </source>
</reference>
<dbReference type="EMBL" id="UAWL01000006">
    <property type="protein sequence ID" value="SQB98147.1"/>
    <property type="molecule type" value="Genomic_DNA"/>
</dbReference>
<gene>
    <name evidence="1" type="ORF">NCTC13102_00598</name>
</gene>
<accession>A0A2X3B8S6</accession>
<dbReference type="AlphaFoldDB" id="A0A2X3B8S6"/>